<evidence type="ECO:0000259" key="1">
    <source>
        <dbReference type="Pfam" id="PF00535"/>
    </source>
</evidence>
<dbReference type="AlphaFoldDB" id="A0A346CL87"/>
<dbReference type="Pfam" id="PF00535">
    <property type="entry name" value="Glycos_transf_2"/>
    <property type="match status" value="1"/>
</dbReference>
<protein>
    <submittedName>
        <fullName evidence="2">Glycosyltransferase</fullName>
    </submittedName>
</protein>
<organism evidence="2">
    <name type="scientific">Providencia alcalifaciens</name>
    <dbReference type="NCBI Taxonomy" id="126385"/>
    <lineage>
        <taxon>Bacteria</taxon>
        <taxon>Pseudomonadati</taxon>
        <taxon>Pseudomonadota</taxon>
        <taxon>Gammaproteobacteria</taxon>
        <taxon>Enterobacterales</taxon>
        <taxon>Morganellaceae</taxon>
        <taxon>Providencia</taxon>
    </lineage>
</organism>
<accession>A0A346CL87</accession>
<proteinExistence type="predicted"/>
<dbReference type="InterPro" id="IPR001173">
    <property type="entry name" value="Glyco_trans_2-like"/>
</dbReference>
<reference evidence="2" key="1">
    <citation type="submission" date="2018-06" db="EMBL/GenBank/DDBJ databases">
        <title>Development of a Molecular Serotyping Scheme and a Multiplexed Luminex-Based Array for Providencia.</title>
        <authorList>
            <person name="Du Y."/>
            <person name="Liu B."/>
        </authorList>
    </citation>
    <scope>NUCLEOTIDE SEQUENCE</scope>
</reference>
<sequence>MNTNTSLVSVIIPCFNAERFIDEAIESILSQTYKNIEIIIVDDHSTDNTCNLLNQLYKNRNNIKIIYLNANKGPAHARNIGVKSSNGEYVAFLDADDISIPQRIELQMNCILQKSADICVSPLKNFGMRKKHINYISTSHEGLKKISTVKCPFPQPSVLGKKYIFLNHPYNENIVAEDYELWSKILFLYKFCVVSSPLIMGRNHSNSISRIQEKRVASETHLIRKHCILSYSPSLEKNIDFQILENAYAGKIMTFDELVLVSSIFYTILNTGLISRFIIKEFNDQFYWICRKHPKLTLRIITSRYLFKKNFRWFGLIKEIKMLISFLIGK</sequence>
<dbReference type="EMBL" id="MH444262">
    <property type="protein sequence ID" value="AXL96361.1"/>
    <property type="molecule type" value="Genomic_DNA"/>
</dbReference>
<keyword evidence="2" id="KW-0808">Transferase</keyword>
<dbReference type="InterPro" id="IPR029044">
    <property type="entry name" value="Nucleotide-diphossugar_trans"/>
</dbReference>
<feature type="domain" description="Glycosyltransferase 2-like" evidence="1">
    <location>
        <begin position="9"/>
        <end position="133"/>
    </location>
</feature>
<dbReference type="PANTHER" id="PTHR22916:SF3">
    <property type="entry name" value="UDP-GLCNAC:BETAGAL BETA-1,3-N-ACETYLGLUCOSAMINYLTRANSFERASE-LIKE PROTEIN 1"/>
    <property type="match status" value="1"/>
</dbReference>
<dbReference type="PANTHER" id="PTHR22916">
    <property type="entry name" value="GLYCOSYLTRANSFERASE"/>
    <property type="match status" value="1"/>
</dbReference>
<dbReference type="SUPFAM" id="SSF53448">
    <property type="entry name" value="Nucleotide-diphospho-sugar transferases"/>
    <property type="match status" value="1"/>
</dbReference>
<dbReference type="Gene3D" id="3.90.550.10">
    <property type="entry name" value="Spore Coat Polysaccharide Biosynthesis Protein SpsA, Chain A"/>
    <property type="match status" value="1"/>
</dbReference>
<name>A0A346CL87_9GAMM</name>
<evidence type="ECO:0000313" key="2">
    <source>
        <dbReference type="EMBL" id="AXL96361.1"/>
    </source>
</evidence>
<dbReference type="GO" id="GO:0016758">
    <property type="term" value="F:hexosyltransferase activity"/>
    <property type="evidence" value="ECO:0007669"/>
    <property type="project" value="UniProtKB-ARBA"/>
</dbReference>
<gene>
    <name evidence="2" type="primary">gt5</name>
</gene>
<dbReference type="RefSeq" id="WP_051459639.1">
    <property type="nucleotide sequence ID" value="NZ_CABKTF010000006.1"/>
</dbReference>
<dbReference type="CDD" id="cd00761">
    <property type="entry name" value="Glyco_tranf_GTA_type"/>
    <property type="match status" value="1"/>
</dbReference>